<name>A0A139I9E2_9PEZI</name>
<accession>A0A139I9E2</accession>
<comment type="caution">
    <text evidence="2">The sequence shown here is derived from an EMBL/GenBank/DDBJ whole genome shotgun (WGS) entry which is preliminary data.</text>
</comment>
<dbReference type="AlphaFoldDB" id="A0A139I9E2"/>
<reference evidence="2 3" key="1">
    <citation type="submission" date="2015-07" db="EMBL/GenBank/DDBJ databases">
        <title>Comparative genomics of the Sigatoka disease complex on banana suggests a link between parallel evolutionary changes in Pseudocercospora fijiensis and Pseudocercospora eumusae and increased virulence on the banana host.</title>
        <authorList>
            <person name="Chang T.-C."/>
            <person name="Salvucci A."/>
            <person name="Crous P.W."/>
            <person name="Stergiopoulos I."/>
        </authorList>
    </citation>
    <scope>NUCLEOTIDE SEQUENCE [LARGE SCALE GENOMIC DNA]</scope>
    <source>
        <strain evidence="2 3">CBS 116634</strain>
    </source>
</reference>
<feature type="region of interest" description="Disordered" evidence="1">
    <location>
        <begin position="1"/>
        <end position="57"/>
    </location>
</feature>
<evidence type="ECO:0000313" key="3">
    <source>
        <dbReference type="Proteomes" id="UP000073492"/>
    </source>
</evidence>
<organism evidence="2 3">
    <name type="scientific">Pseudocercospora musae</name>
    <dbReference type="NCBI Taxonomy" id="113226"/>
    <lineage>
        <taxon>Eukaryota</taxon>
        <taxon>Fungi</taxon>
        <taxon>Dikarya</taxon>
        <taxon>Ascomycota</taxon>
        <taxon>Pezizomycotina</taxon>
        <taxon>Dothideomycetes</taxon>
        <taxon>Dothideomycetidae</taxon>
        <taxon>Mycosphaerellales</taxon>
        <taxon>Mycosphaerellaceae</taxon>
        <taxon>Pseudocercospora</taxon>
    </lineage>
</organism>
<gene>
    <name evidence="2" type="ORF">AC579_9460</name>
</gene>
<evidence type="ECO:0000313" key="2">
    <source>
        <dbReference type="EMBL" id="KXT11344.1"/>
    </source>
</evidence>
<dbReference type="EMBL" id="LFZO01000205">
    <property type="protein sequence ID" value="KXT11344.1"/>
    <property type="molecule type" value="Genomic_DNA"/>
</dbReference>
<sequence>MQRKRAATEATCGSSPRDLHPPSSPSIVRTLARKRQGWDRTCSGDTSLSGGGSATRDDDMSLLSWSAGLAALALKGRRRWWITDEDELGSRSRGGVHRRGQQLCDCSRLSPLL</sequence>
<dbReference type="Proteomes" id="UP000073492">
    <property type="component" value="Unassembled WGS sequence"/>
</dbReference>
<keyword evidence="3" id="KW-1185">Reference proteome</keyword>
<protein>
    <submittedName>
        <fullName evidence="2">Uncharacterized protein</fullName>
    </submittedName>
</protein>
<proteinExistence type="predicted"/>
<evidence type="ECO:0000256" key="1">
    <source>
        <dbReference type="SAM" id="MobiDB-lite"/>
    </source>
</evidence>